<dbReference type="Pfam" id="PF00612">
    <property type="entry name" value="IQ"/>
    <property type="match status" value="3"/>
</dbReference>
<evidence type="ECO:0000256" key="3">
    <source>
        <dbReference type="ARBA" id="ARBA00022860"/>
    </source>
</evidence>
<dbReference type="CDD" id="cd05127">
    <property type="entry name" value="RasGAP_IQGAP_like"/>
    <property type="match status" value="1"/>
</dbReference>
<dbReference type="SUPFAM" id="SSF47576">
    <property type="entry name" value="Calponin-homology domain, CH-domain"/>
    <property type="match status" value="1"/>
</dbReference>
<dbReference type="GO" id="GO:1903479">
    <property type="term" value="P:mitotic actomyosin contractile ring assembly actin filament organization"/>
    <property type="evidence" value="ECO:0007669"/>
    <property type="project" value="TreeGrafter"/>
</dbReference>
<dbReference type="InterPro" id="IPR001936">
    <property type="entry name" value="RasGAP_dom"/>
</dbReference>
<dbReference type="GO" id="GO:0005516">
    <property type="term" value="F:calmodulin binding"/>
    <property type="evidence" value="ECO:0007669"/>
    <property type="project" value="UniProtKB-KW"/>
</dbReference>
<dbReference type="GO" id="GO:0051015">
    <property type="term" value="F:actin filament binding"/>
    <property type="evidence" value="ECO:0007669"/>
    <property type="project" value="TreeGrafter"/>
</dbReference>
<dbReference type="InterPro" id="IPR036872">
    <property type="entry name" value="CH_dom_sf"/>
</dbReference>
<keyword evidence="6" id="KW-1185">Reference proteome</keyword>
<evidence type="ECO:0000313" key="7">
    <source>
        <dbReference type="RefSeq" id="XP_014478555.1"/>
    </source>
</evidence>
<dbReference type="Gene3D" id="1.10.418.10">
    <property type="entry name" value="Calponin-like domain"/>
    <property type="match status" value="1"/>
</dbReference>
<evidence type="ECO:0000256" key="1">
    <source>
        <dbReference type="ARBA" id="ARBA00022553"/>
    </source>
</evidence>
<dbReference type="SMART" id="SM00015">
    <property type="entry name" value="IQ"/>
    <property type="match status" value="3"/>
</dbReference>
<organism evidence="6 7">
    <name type="scientific">Dinoponera quadriceps</name>
    <name type="common">South American ant</name>
    <dbReference type="NCBI Taxonomy" id="609295"/>
    <lineage>
        <taxon>Eukaryota</taxon>
        <taxon>Metazoa</taxon>
        <taxon>Ecdysozoa</taxon>
        <taxon>Arthropoda</taxon>
        <taxon>Hexapoda</taxon>
        <taxon>Insecta</taxon>
        <taxon>Pterygota</taxon>
        <taxon>Neoptera</taxon>
        <taxon>Endopterygota</taxon>
        <taxon>Hymenoptera</taxon>
        <taxon>Apocrita</taxon>
        <taxon>Aculeata</taxon>
        <taxon>Formicoidea</taxon>
        <taxon>Formicidae</taxon>
        <taxon>Ponerinae</taxon>
        <taxon>Ponerini</taxon>
        <taxon>Dinoponera</taxon>
    </lineage>
</organism>
<dbReference type="PROSITE" id="PS50096">
    <property type="entry name" value="IQ"/>
    <property type="match status" value="3"/>
</dbReference>
<accession>A0A6P3XJE0</accession>
<dbReference type="SUPFAM" id="SSF48350">
    <property type="entry name" value="GTPase activation domain, GAP"/>
    <property type="match status" value="1"/>
</dbReference>
<dbReference type="GO" id="GO:0005938">
    <property type="term" value="C:cell cortex"/>
    <property type="evidence" value="ECO:0007669"/>
    <property type="project" value="TreeGrafter"/>
</dbReference>
<dbReference type="SUPFAM" id="SSF143885">
    <property type="entry name" value="RGC domain-like"/>
    <property type="match status" value="1"/>
</dbReference>
<evidence type="ECO:0000259" key="5">
    <source>
        <dbReference type="PROSITE" id="PS50021"/>
    </source>
</evidence>
<dbReference type="InterPro" id="IPR000048">
    <property type="entry name" value="IQ_motif_EF-hand-BS"/>
</dbReference>
<sequence length="1649" mass="190770">MTDTNDVFMQNGIGEDRKSAEEMDVLRQKMLAYEYLCHLEEAKKWMEACLREVLPPTTELEENLRNGVYLAKLGHFMAPDILPLNKIYDSEQRRYRIVGLQFRHTDNINHFLRCLKCTQLPLTFQPETTDIYDKKNMPRVIYCIHALSTHLFKLGKAPQIQDLYGKVDFTDEEIDAVRKELRKYGIQMPAFQKIGGLLTNNIATDTATLHAAVIAVNQAVMKKDNTMILQALQCKAAQLNNIVPTYIEKYAKTLSEAKAKKVEATLNKSLNDSYEPDAYDELLTQAEIQGHINYVNARCALKAIVSFAYRKDNQLISALMTQTLSLKNIIPENIEIYNKELKRLFESDEWHDIFSKNIHHWQDLLQNSIDEGNEIVLQRREREEVMERLNKFLLQNTDQEKFYEILRSPCLGISHRIDKFAVPLYYEEMKDDCIESEGGITYEDVIVSVTVLTAIASISKAVDTGNPDLVYEKLSNAEARISDLDEENRVKYTRALVNARHEKQLRSLKCPLLTYSDIQICIDSINAQCIKNSEVIEILQRLNRAVIENDYDSLREALETINAKLGIHVSPYDVTLYLKLFKKRLIEKQSDGSELWLDDVETITEIVKSESMKVEEMIMFLLDINEAVKQDNMSDVIDCLQIFGCTLDEAFHEEYHQSLRQLQKRKREIYSSSYVLYITDNGNEAYIDMDKGVYMWDQPADLVESYYITGEDVKEIIKYIGSTSRKHQDETWDERSVFEEMITRLQAYIRGNLLRRKVHEIRSQFKKNLKKVVMIQAWWRGIMQRKRYLKLLERRRQDAILQYHESESKLLNIKIVDNYDILSLYMNEQDIERIIKIQALWRGRISRQAFHSLLYSEKPSFAVVRHFSTVLGFNAEDYDKDLELQKLKLDVVQGIKHNQNLSQQLDSMYVKIGLLIQNRIALQDVVAHSKNLDTLAKEKNTTEDQTGVSNDSIMIKAHKGLRSLTKEGRKMLEGYQHLFYALQTNPQYLSKLLHLPPQGKTNKLFLKNVILILFNFGSNTREDYLLLKLFGSALREEIRCNCDKPSDVLTGKPLVREMVVSYAKQLSGQGLLKQVVGPLIEKVLEDGTLYLETSPSDIYKLWRNQLEMESGQIQDMPQTVSRESALCFPHVSRVLEKTINGLKSISLEFLNKITESRDWIPYGMLYMAKVLYDSLTEKFPQAPEKDILKAVGNLIYYHFINAAIVAPDTFDIVSLPVDKSLSSNQRRNLATIAKILQFASTKKGFGDESPHLGCLNPFIIDCHEQFKSFFRHCCQVEDLEEHFNIHEYTEATLIQKPEICISLQEICDIHNLVLKYQDEIAPDQSDPLHDLLEDLGPAPTVASLLGISQPTYEANLPRYSKTEVCLVLTNKYQVPRHDDANLNNLFIQAKELLVSVLPFLKRQSLVESLETSCSPMYVKLYDHSMATPALHVIRESSSVNDCKLQLRSYLHKLELEGWVSRADGYQTIVTAIAKDICNKKKYRVMRDTELQTLRATKERLEEKTKYYEEQVEFYNQYIQRCLENLHTGKGSRRAYQALQKDTHGKLRSKMTLKYSAWKLQEKGVLVEVDGLTQTELRNVIFEISPTEHSGLFVVNCRFMGLEMEKLDINIQELLQLQYEGASIMNMFGRAKVNVNLLLHLLNRKFYGKT</sequence>
<dbReference type="CDD" id="cd23766">
    <property type="entry name" value="IQCG"/>
    <property type="match status" value="1"/>
</dbReference>
<dbReference type="KEGG" id="dqu:106746465"/>
<dbReference type="FunFam" id="1.10.506.10:FF:000004">
    <property type="entry name" value="IQ motif containing GTPase activating protein 1"/>
    <property type="match status" value="1"/>
</dbReference>
<dbReference type="InterPro" id="IPR001715">
    <property type="entry name" value="CH_dom"/>
</dbReference>
<feature type="domain" description="Ras-GAP" evidence="4">
    <location>
        <begin position="1008"/>
        <end position="1241"/>
    </location>
</feature>
<evidence type="ECO:0000313" key="6">
    <source>
        <dbReference type="Proteomes" id="UP000515204"/>
    </source>
</evidence>
<proteinExistence type="predicted"/>
<dbReference type="Pfam" id="PF00307">
    <property type="entry name" value="CH"/>
    <property type="match status" value="1"/>
</dbReference>
<keyword evidence="3" id="KW-0112">Calmodulin-binding</keyword>
<dbReference type="InterPro" id="IPR000593">
    <property type="entry name" value="RasGAP_C"/>
</dbReference>
<dbReference type="FunFam" id="1.10.418.10:FF:000013">
    <property type="entry name" value="IQ motif containing GTPase activating protein 1"/>
    <property type="match status" value="1"/>
</dbReference>
<gene>
    <name evidence="7" type="primary">LOC106746465</name>
</gene>
<evidence type="ECO:0000256" key="2">
    <source>
        <dbReference type="ARBA" id="ARBA00022737"/>
    </source>
</evidence>
<dbReference type="OrthoDB" id="775356at2759"/>
<name>A0A6P3XJE0_DINQU</name>
<dbReference type="Gene3D" id="1.20.5.190">
    <property type="match status" value="1"/>
</dbReference>
<dbReference type="PROSITE" id="PS50018">
    <property type="entry name" value="RAS_GTPASE_ACTIV_2"/>
    <property type="match status" value="1"/>
</dbReference>
<dbReference type="SMART" id="SM00033">
    <property type="entry name" value="CH"/>
    <property type="match status" value="1"/>
</dbReference>
<dbReference type="Proteomes" id="UP000515204">
    <property type="component" value="Unplaced"/>
</dbReference>
<dbReference type="Pfam" id="PF03836">
    <property type="entry name" value="RasGAP_C"/>
    <property type="match status" value="1"/>
</dbReference>
<keyword evidence="1" id="KW-0597">Phosphoprotein</keyword>
<dbReference type="PANTHER" id="PTHR14149">
    <property type="entry name" value="RAS GTPASE-ACTIVATING PROTEIN WITH IQ MOTIF"/>
    <property type="match status" value="1"/>
</dbReference>
<reference evidence="7" key="1">
    <citation type="submission" date="2025-08" db="UniProtKB">
        <authorList>
            <consortium name="RefSeq"/>
        </authorList>
    </citation>
    <scope>IDENTIFICATION</scope>
</reference>
<keyword evidence="2" id="KW-0677">Repeat</keyword>
<feature type="domain" description="Calponin-homology (CH)" evidence="5">
    <location>
        <begin position="36"/>
        <end position="151"/>
    </location>
</feature>
<dbReference type="PROSITE" id="PS50021">
    <property type="entry name" value="CH"/>
    <property type="match status" value="1"/>
</dbReference>
<dbReference type="GO" id="GO:0005096">
    <property type="term" value="F:GTPase activator activity"/>
    <property type="evidence" value="ECO:0007669"/>
    <property type="project" value="TreeGrafter"/>
</dbReference>
<dbReference type="InterPro" id="IPR008936">
    <property type="entry name" value="Rho_GTPase_activation_prot"/>
</dbReference>
<dbReference type="Gene3D" id="1.10.506.10">
    <property type="entry name" value="GTPase Activation - p120gap, domain 1"/>
    <property type="match status" value="1"/>
</dbReference>
<protein>
    <submittedName>
        <fullName evidence="7">Ras GTPase-activating-like protein IQGAP1</fullName>
    </submittedName>
</protein>
<dbReference type="GeneID" id="106746465"/>
<dbReference type="Pfam" id="PF00616">
    <property type="entry name" value="RasGAP"/>
    <property type="match status" value="1"/>
</dbReference>
<dbReference type="PANTHER" id="PTHR14149:SF14">
    <property type="entry name" value="CALPONIN-HOMOLOGY (CH) DOMAIN-CONTAINING PROTEIN"/>
    <property type="match status" value="1"/>
</dbReference>
<dbReference type="SMART" id="SM00323">
    <property type="entry name" value="RasGAP"/>
    <property type="match status" value="1"/>
</dbReference>
<dbReference type="RefSeq" id="XP_014478555.1">
    <property type="nucleotide sequence ID" value="XM_014623069.1"/>
</dbReference>
<evidence type="ECO:0000259" key="4">
    <source>
        <dbReference type="PROSITE" id="PS50018"/>
    </source>
</evidence>